<keyword evidence="3" id="KW-1185">Reference proteome</keyword>
<evidence type="ECO:0000313" key="2">
    <source>
        <dbReference type="EMBL" id="CAG9135272.1"/>
    </source>
</evidence>
<dbReference type="EMBL" id="CAJHNJ030000098">
    <property type="protein sequence ID" value="CAG9135272.1"/>
    <property type="molecule type" value="Genomic_DNA"/>
</dbReference>
<dbReference type="Pfam" id="PF14655">
    <property type="entry name" value="RAB3GAP2_N"/>
    <property type="match status" value="1"/>
</dbReference>
<dbReference type="InterPro" id="IPR032839">
    <property type="entry name" value="RAB3GAP_N"/>
</dbReference>
<proteinExistence type="predicted"/>
<organism evidence="2 3">
    <name type="scientific">Plutella xylostella</name>
    <name type="common">Diamondback moth</name>
    <name type="synonym">Plutella maculipennis</name>
    <dbReference type="NCBI Taxonomy" id="51655"/>
    <lineage>
        <taxon>Eukaryota</taxon>
        <taxon>Metazoa</taxon>
        <taxon>Ecdysozoa</taxon>
        <taxon>Arthropoda</taxon>
        <taxon>Hexapoda</taxon>
        <taxon>Insecta</taxon>
        <taxon>Pterygota</taxon>
        <taxon>Neoptera</taxon>
        <taxon>Endopterygota</taxon>
        <taxon>Lepidoptera</taxon>
        <taxon>Glossata</taxon>
        <taxon>Ditrysia</taxon>
        <taxon>Yponomeutoidea</taxon>
        <taxon>Plutellidae</taxon>
        <taxon>Plutella</taxon>
    </lineage>
</organism>
<sequence>MACQVEQIADCGDVATLARALFISDKEDNSWLSQCSVSLSSCGYLLAVAYRNRLCLLTSQWISATDSNTYLISWSGTVPANVTAVAAFPICPSQQSSQVSLIIYNLQSLHSI</sequence>
<gene>
    <name evidence="2" type="ORF">PLXY2_LOCUS13539</name>
</gene>
<dbReference type="AlphaFoldDB" id="A0A8S4G8L3"/>
<dbReference type="Proteomes" id="UP000653454">
    <property type="component" value="Unassembled WGS sequence"/>
</dbReference>
<feature type="domain" description="Rab3-GAP regulatory subunit N-terminal" evidence="1">
    <location>
        <begin position="31"/>
        <end position="100"/>
    </location>
</feature>
<reference evidence="2" key="1">
    <citation type="submission" date="2020-11" db="EMBL/GenBank/DDBJ databases">
        <authorList>
            <person name="Whiteford S."/>
        </authorList>
    </citation>
    <scope>NUCLEOTIDE SEQUENCE</scope>
</reference>
<accession>A0A8S4G8L3</accession>
<name>A0A8S4G8L3_PLUXY</name>
<evidence type="ECO:0000313" key="3">
    <source>
        <dbReference type="Proteomes" id="UP000653454"/>
    </source>
</evidence>
<evidence type="ECO:0000259" key="1">
    <source>
        <dbReference type="Pfam" id="PF14655"/>
    </source>
</evidence>
<protein>
    <submittedName>
        <fullName evidence="2">(diamondback moth) hypothetical protein</fullName>
    </submittedName>
</protein>
<comment type="caution">
    <text evidence="2">The sequence shown here is derived from an EMBL/GenBank/DDBJ whole genome shotgun (WGS) entry which is preliminary data.</text>
</comment>